<evidence type="ECO:0000256" key="3">
    <source>
        <dbReference type="ARBA" id="ARBA00022840"/>
    </source>
</evidence>
<dbReference type="InterPro" id="IPR003593">
    <property type="entry name" value="AAA+_ATPase"/>
</dbReference>
<keyword evidence="1" id="KW-1003">Cell membrane</keyword>
<sequence>MSTTIATGCLTLESVFCAAQGRTLLAIDRLTVAHGERVAIVGHNGAGKSTLLRLVSGFLPPVSGQVEVLGRTLDRPLPARELRALRVEVGQVMQGLHLVSRLSARENVLVGSLGRITGWRSWTRCFPLHEMARAEAALRAVGLLARADTRADRLSGGERQKVAVARLLMQRPRLILADEPTAALDPSAAAEVCHLLVKAAAEAALITVVHTPSLLPLLADRVIGLKLGRIAFDLPLASVDDQKLVDLYRPDADRNRTLCQASAAQRSEAGLEAFP</sequence>
<feature type="domain" description="ABC transporter" evidence="4">
    <location>
        <begin position="10"/>
        <end position="252"/>
    </location>
</feature>
<dbReference type="InterPro" id="IPR027417">
    <property type="entry name" value="P-loop_NTPase"/>
</dbReference>
<accession>A0A1A8XTS8</accession>
<dbReference type="InterPro" id="IPR017871">
    <property type="entry name" value="ABC_transporter-like_CS"/>
</dbReference>
<dbReference type="STRING" id="1860102.ACCAA_570074"/>
<evidence type="ECO:0000313" key="5">
    <source>
        <dbReference type="EMBL" id="SBT08479.1"/>
    </source>
</evidence>
<reference evidence="5 6" key="1">
    <citation type="submission" date="2016-06" db="EMBL/GenBank/DDBJ databases">
        <authorList>
            <person name="Kjaerup R.B."/>
            <person name="Dalgaard T.S."/>
            <person name="Juul-Madsen H.R."/>
        </authorList>
    </citation>
    <scope>NUCLEOTIDE SEQUENCE [LARGE SCALE GENOMIC DNA]</scope>
    <source>
        <strain evidence="5">3</strain>
    </source>
</reference>
<dbReference type="Proteomes" id="UP000199169">
    <property type="component" value="Unassembled WGS sequence"/>
</dbReference>
<dbReference type="EMBL" id="FLQX01000135">
    <property type="protein sequence ID" value="SBT08479.1"/>
    <property type="molecule type" value="Genomic_DNA"/>
</dbReference>
<dbReference type="InterPro" id="IPR003439">
    <property type="entry name" value="ABC_transporter-like_ATP-bd"/>
</dbReference>
<dbReference type="SMART" id="SM00382">
    <property type="entry name" value="AAA"/>
    <property type="match status" value="1"/>
</dbReference>
<dbReference type="InterPro" id="IPR015854">
    <property type="entry name" value="ABC_transpr_LolD-like"/>
</dbReference>
<dbReference type="PANTHER" id="PTHR24220:SF659">
    <property type="entry name" value="TRANSPORTER, PUTATIVE-RELATED"/>
    <property type="match status" value="1"/>
</dbReference>
<protein>
    <submittedName>
        <fullName evidence="5">ABC transporter related</fullName>
    </submittedName>
</protein>
<dbReference type="SUPFAM" id="SSF52540">
    <property type="entry name" value="P-loop containing nucleoside triphosphate hydrolases"/>
    <property type="match status" value="1"/>
</dbReference>
<evidence type="ECO:0000256" key="1">
    <source>
        <dbReference type="ARBA" id="ARBA00022475"/>
    </source>
</evidence>
<keyword evidence="1" id="KW-0472">Membrane</keyword>
<dbReference type="RefSeq" id="WP_186408294.1">
    <property type="nucleotide sequence ID" value="NZ_FLQX01000135.1"/>
</dbReference>
<keyword evidence="3" id="KW-0067">ATP-binding</keyword>
<name>A0A1A8XTS8_9PROT</name>
<gene>
    <name evidence="5" type="ORF">ACCAA_570074</name>
</gene>
<dbReference type="GO" id="GO:0005886">
    <property type="term" value="C:plasma membrane"/>
    <property type="evidence" value="ECO:0007669"/>
    <property type="project" value="TreeGrafter"/>
</dbReference>
<dbReference type="Gene3D" id="3.40.50.300">
    <property type="entry name" value="P-loop containing nucleotide triphosphate hydrolases"/>
    <property type="match status" value="1"/>
</dbReference>
<evidence type="ECO:0000313" key="6">
    <source>
        <dbReference type="Proteomes" id="UP000199169"/>
    </source>
</evidence>
<keyword evidence="2" id="KW-0547">Nucleotide-binding</keyword>
<dbReference type="GO" id="GO:0005524">
    <property type="term" value="F:ATP binding"/>
    <property type="evidence" value="ECO:0007669"/>
    <property type="project" value="UniProtKB-KW"/>
</dbReference>
<evidence type="ECO:0000256" key="2">
    <source>
        <dbReference type="ARBA" id="ARBA00022741"/>
    </source>
</evidence>
<organism evidence="5 6">
    <name type="scientific">Candidatus Accumulibacter aalborgensis</name>
    <dbReference type="NCBI Taxonomy" id="1860102"/>
    <lineage>
        <taxon>Bacteria</taxon>
        <taxon>Pseudomonadati</taxon>
        <taxon>Pseudomonadota</taxon>
        <taxon>Betaproteobacteria</taxon>
        <taxon>Candidatus Accumulibacter</taxon>
    </lineage>
</organism>
<dbReference type="PROSITE" id="PS00211">
    <property type="entry name" value="ABC_TRANSPORTER_1"/>
    <property type="match status" value="1"/>
</dbReference>
<dbReference type="PANTHER" id="PTHR24220">
    <property type="entry name" value="IMPORT ATP-BINDING PROTEIN"/>
    <property type="match status" value="1"/>
</dbReference>
<dbReference type="AlphaFoldDB" id="A0A1A8XTS8"/>
<dbReference type="Pfam" id="PF00005">
    <property type="entry name" value="ABC_tran"/>
    <property type="match status" value="1"/>
</dbReference>
<keyword evidence="6" id="KW-1185">Reference proteome</keyword>
<evidence type="ECO:0000259" key="4">
    <source>
        <dbReference type="PROSITE" id="PS50893"/>
    </source>
</evidence>
<dbReference type="GO" id="GO:0022857">
    <property type="term" value="F:transmembrane transporter activity"/>
    <property type="evidence" value="ECO:0007669"/>
    <property type="project" value="TreeGrafter"/>
</dbReference>
<proteinExistence type="predicted"/>
<dbReference type="GO" id="GO:0016887">
    <property type="term" value="F:ATP hydrolysis activity"/>
    <property type="evidence" value="ECO:0007669"/>
    <property type="project" value="InterPro"/>
</dbReference>
<dbReference type="PROSITE" id="PS50893">
    <property type="entry name" value="ABC_TRANSPORTER_2"/>
    <property type="match status" value="1"/>
</dbReference>